<reference evidence="3 4" key="1">
    <citation type="submission" date="2019-05" db="EMBL/GenBank/DDBJ databases">
        <authorList>
            <consortium name="Science for Life Laboratories"/>
        </authorList>
    </citation>
    <scope>NUCLEOTIDE SEQUENCE [LARGE SCALE GENOMIC DNA]</scope>
    <source>
        <strain evidence="3">Soil9</strain>
    </source>
</reference>
<dbReference type="InterPro" id="IPR041255">
    <property type="entry name" value="LpxI_N"/>
</dbReference>
<feature type="domain" description="LpxI N-terminal" evidence="2">
    <location>
        <begin position="21"/>
        <end position="156"/>
    </location>
</feature>
<dbReference type="PANTHER" id="PTHR39962">
    <property type="entry name" value="BLL4848 PROTEIN"/>
    <property type="match status" value="1"/>
</dbReference>
<dbReference type="AlphaFoldDB" id="A0A6P2D287"/>
<dbReference type="KEGG" id="gms:SOIL9_27470"/>
<dbReference type="Pfam" id="PF06230">
    <property type="entry name" value="LpxI_C"/>
    <property type="match status" value="1"/>
</dbReference>
<dbReference type="InterPro" id="IPR053174">
    <property type="entry name" value="LpxI"/>
</dbReference>
<dbReference type="Pfam" id="PF17930">
    <property type="entry name" value="LpxI_N"/>
    <property type="match status" value="1"/>
</dbReference>
<keyword evidence="4" id="KW-1185">Reference proteome</keyword>
<dbReference type="EMBL" id="LR593886">
    <property type="protein sequence ID" value="VTR94967.1"/>
    <property type="molecule type" value="Genomic_DNA"/>
</dbReference>
<proteinExistence type="predicted"/>
<gene>
    <name evidence="3" type="ORF">SOIL9_27470</name>
</gene>
<protein>
    <recommendedName>
        <fullName evidence="5">LpxI C-terminal domain-containing protein</fullName>
    </recommendedName>
</protein>
<evidence type="ECO:0000259" key="2">
    <source>
        <dbReference type="Pfam" id="PF17930"/>
    </source>
</evidence>
<dbReference type="Proteomes" id="UP000464178">
    <property type="component" value="Chromosome"/>
</dbReference>
<name>A0A6P2D287_9BACT</name>
<dbReference type="Gene3D" id="3.40.50.20">
    <property type="match status" value="1"/>
</dbReference>
<dbReference type="RefSeq" id="WP_162669440.1">
    <property type="nucleotide sequence ID" value="NZ_LR593886.1"/>
</dbReference>
<dbReference type="PANTHER" id="PTHR39962:SF1">
    <property type="entry name" value="LPXI FAMILY PROTEIN"/>
    <property type="match status" value="1"/>
</dbReference>
<dbReference type="Gene3D" id="3.40.140.80">
    <property type="match status" value="1"/>
</dbReference>
<sequence length="296" mass="32392">MATDAAVLGAGNGALNTRAPVGLLACGGRFPVVFAEKAREHGIPVVCVAAAGMADPALRSLCTEFVWLRRTSLGTIMRAFRRGGVRQWTMAGKFEKRILFRPWRLVHFVPDWRMVRFWFFRKRNANNDDSILLGIINEFRAEGMECVSALDLCPELLVSEGVLTRRCPTKSETQDIALGWHLAREMGRLDVGQSVMVRERAVLAVEAIEGTDLAILRAGELCRKGGFVVVKVAKPEQDRRFDVPTVGTQTIETMRKAGATALAIEAGRTIVIDQAATVALAEKYGITITSLVSPPA</sequence>
<dbReference type="InterPro" id="IPR043167">
    <property type="entry name" value="LpxI_C_sf"/>
</dbReference>
<evidence type="ECO:0000313" key="3">
    <source>
        <dbReference type="EMBL" id="VTR94967.1"/>
    </source>
</evidence>
<evidence type="ECO:0000313" key="4">
    <source>
        <dbReference type="Proteomes" id="UP000464178"/>
    </source>
</evidence>
<feature type="domain" description="LpxI C-terminal" evidence="1">
    <location>
        <begin position="160"/>
        <end position="288"/>
    </location>
</feature>
<accession>A0A6P2D287</accession>
<dbReference type="InterPro" id="IPR010415">
    <property type="entry name" value="LpxI_C"/>
</dbReference>
<evidence type="ECO:0000259" key="1">
    <source>
        <dbReference type="Pfam" id="PF06230"/>
    </source>
</evidence>
<organism evidence="3 4">
    <name type="scientific">Gemmata massiliana</name>
    <dbReference type="NCBI Taxonomy" id="1210884"/>
    <lineage>
        <taxon>Bacteria</taxon>
        <taxon>Pseudomonadati</taxon>
        <taxon>Planctomycetota</taxon>
        <taxon>Planctomycetia</taxon>
        <taxon>Gemmatales</taxon>
        <taxon>Gemmataceae</taxon>
        <taxon>Gemmata</taxon>
    </lineage>
</organism>
<evidence type="ECO:0008006" key="5">
    <source>
        <dbReference type="Google" id="ProtNLM"/>
    </source>
</evidence>